<dbReference type="InterPro" id="IPR050229">
    <property type="entry name" value="GlpE_sulfurtransferase"/>
</dbReference>
<feature type="domain" description="Rhodanese" evidence="1">
    <location>
        <begin position="16"/>
        <end position="104"/>
    </location>
</feature>
<keyword evidence="2" id="KW-0808">Transferase</keyword>
<dbReference type="PROSITE" id="PS50206">
    <property type="entry name" value="RHODANESE_3"/>
    <property type="match status" value="1"/>
</dbReference>
<evidence type="ECO:0000313" key="3">
    <source>
        <dbReference type="Proteomes" id="UP001179121"/>
    </source>
</evidence>
<dbReference type="Gene3D" id="3.40.250.10">
    <property type="entry name" value="Rhodanese-like domain"/>
    <property type="match status" value="1"/>
</dbReference>
<dbReference type="GO" id="GO:0016779">
    <property type="term" value="F:nucleotidyltransferase activity"/>
    <property type="evidence" value="ECO:0007669"/>
    <property type="project" value="UniProtKB-KW"/>
</dbReference>
<protein>
    <submittedName>
        <fullName evidence="2">Sulfur carrier protein adenylyltransferase ThiF</fullName>
    </submittedName>
</protein>
<organism evidence="2 3">
    <name type="scientific">Nitrospira tepida</name>
    <dbReference type="NCBI Taxonomy" id="2973512"/>
    <lineage>
        <taxon>Bacteria</taxon>
        <taxon>Pseudomonadati</taxon>
        <taxon>Nitrospirota</taxon>
        <taxon>Nitrospiria</taxon>
        <taxon>Nitrospirales</taxon>
        <taxon>Nitrospiraceae</taxon>
        <taxon>Nitrospira</taxon>
    </lineage>
</organism>
<dbReference type="SUPFAM" id="SSF52821">
    <property type="entry name" value="Rhodanese/Cell cycle control phosphatase"/>
    <property type="match status" value="1"/>
</dbReference>
<dbReference type="InterPro" id="IPR036873">
    <property type="entry name" value="Rhodanese-like_dom_sf"/>
</dbReference>
<dbReference type="KEGG" id="nti:DNFV4_00260"/>
<keyword evidence="3" id="KW-1185">Reference proteome</keyword>
<evidence type="ECO:0000259" key="1">
    <source>
        <dbReference type="PROSITE" id="PS50206"/>
    </source>
</evidence>
<evidence type="ECO:0000313" key="2">
    <source>
        <dbReference type="EMBL" id="CAI4029841.1"/>
    </source>
</evidence>
<dbReference type="PANTHER" id="PTHR43031:SF17">
    <property type="entry name" value="SULFURTRANSFERASE YTWF-RELATED"/>
    <property type="match status" value="1"/>
</dbReference>
<dbReference type="Proteomes" id="UP001179121">
    <property type="component" value="Chromosome"/>
</dbReference>
<gene>
    <name evidence="2" type="ORF">DNFV4_00260</name>
</gene>
<dbReference type="InterPro" id="IPR001763">
    <property type="entry name" value="Rhodanese-like_dom"/>
</dbReference>
<proteinExistence type="predicted"/>
<name>A0AA86T127_9BACT</name>
<accession>A0AA86T127</accession>
<dbReference type="RefSeq" id="WP_289266865.1">
    <property type="nucleotide sequence ID" value="NZ_OX365700.1"/>
</dbReference>
<dbReference type="EMBL" id="OX365700">
    <property type="protein sequence ID" value="CAI4029841.1"/>
    <property type="molecule type" value="Genomic_DNA"/>
</dbReference>
<dbReference type="SMART" id="SM00450">
    <property type="entry name" value="RHOD"/>
    <property type="match status" value="1"/>
</dbReference>
<dbReference type="AlphaFoldDB" id="A0AA86T127"/>
<keyword evidence="2" id="KW-0548">Nucleotidyltransferase</keyword>
<reference evidence="2" key="1">
    <citation type="submission" date="2022-10" db="EMBL/GenBank/DDBJ databases">
        <authorList>
            <person name="Koch H."/>
        </authorList>
    </citation>
    <scope>NUCLEOTIDE SEQUENCE</scope>
    <source>
        <strain evidence="2">DNF</strain>
    </source>
</reference>
<sequence length="107" mass="11953">MIPIITPRELNDRLDKGDKLVLLDVREPWEYNLAKIAGSQLIPLGTLPQSLAKLDRNAEIVVYCHHGMRSADAAGFLFQQGFARVKNLVGGIDAWSVQIDPAVPRYR</sequence>
<dbReference type="Pfam" id="PF00581">
    <property type="entry name" value="Rhodanese"/>
    <property type="match status" value="1"/>
</dbReference>
<dbReference type="PANTHER" id="PTHR43031">
    <property type="entry name" value="FAD-DEPENDENT OXIDOREDUCTASE"/>
    <property type="match status" value="1"/>
</dbReference>